<sequence>MTPATKNKLSVIFMLCLGFTLLRMPSEKVCIDTKNQHVCLRVLRDKSDQKRGFQLVEELRPNEGLLYILTDSKKPNFWMKDVVQHLDILFIDTHGHVLEMVQAHPHRTDIITPPKKTMYAIELMGGRAKQLKLTKGTQLSHEMLSDFKGALVAGY</sequence>
<dbReference type="Pfam" id="PF02643">
    <property type="entry name" value="DUF192"/>
    <property type="match status" value="1"/>
</dbReference>
<evidence type="ECO:0000313" key="1">
    <source>
        <dbReference type="EMBL" id="QOL19775.1"/>
    </source>
</evidence>
<dbReference type="InterPro" id="IPR038695">
    <property type="entry name" value="Saro_0823-like_sf"/>
</dbReference>
<reference evidence="1 2" key="1">
    <citation type="submission" date="2020-06" db="EMBL/GenBank/DDBJ databases">
        <title>The endosymbiont of the kinetoplastid Bodo saltans is a Paracaedibacter-like alpha-proteobacterium possessing a putative toxin-antitoxin system.</title>
        <authorList>
            <person name="Midha S."/>
            <person name="Rigden D.J."/>
            <person name="Siozios S."/>
            <person name="Hurst G.D.D."/>
            <person name="Jackson A.P."/>
        </authorList>
    </citation>
    <scope>NUCLEOTIDE SEQUENCE [LARGE SCALE GENOMIC DNA]</scope>
    <source>
        <strain evidence="1">Lake Konstanz</strain>
    </source>
</reference>
<dbReference type="AlphaFoldDB" id="A0A7L9RTM9"/>
<gene>
    <name evidence="1" type="ORF">CPBP_00543</name>
</gene>
<name>A0A7L9RTM9_9PROT</name>
<dbReference type="Gene3D" id="2.60.120.1140">
    <property type="entry name" value="Protein of unknown function DUF192"/>
    <property type="match status" value="1"/>
</dbReference>
<accession>A0A7L9RTM9</accession>
<evidence type="ECO:0000313" key="2">
    <source>
        <dbReference type="Proteomes" id="UP000594001"/>
    </source>
</evidence>
<dbReference type="PANTHER" id="PTHR37953:SF1">
    <property type="entry name" value="UPF0127 PROTEIN MJ1496"/>
    <property type="match status" value="1"/>
</dbReference>
<dbReference type="KEGG" id="pbal:CPBP_00543"/>
<dbReference type="Proteomes" id="UP000594001">
    <property type="component" value="Chromosome"/>
</dbReference>
<protein>
    <submittedName>
        <fullName evidence="1">DUF192 domain-containing protein</fullName>
    </submittedName>
</protein>
<keyword evidence="2" id="KW-1185">Reference proteome</keyword>
<dbReference type="PANTHER" id="PTHR37953">
    <property type="entry name" value="UPF0127 PROTEIN MJ1496"/>
    <property type="match status" value="1"/>
</dbReference>
<dbReference type="RefSeq" id="WP_350332517.1">
    <property type="nucleotide sequence ID" value="NZ_CP054719.1"/>
</dbReference>
<dbReference type="InterPro" id="IPR003795">
    <property type="entry name" value="DUF192"/>
</dbReference>
<proteinExistence type="predicted"/>
<organism evidence="1 2">
    <name type="scientific">Candidatus Bodocaedibacter vickermanii</name>
    <dbReference type="NCBI Taxonomy" id="2741701"/>
    <lineage>
        <taxon>Bacteria</taxon>
        <taxon>Pseudomonadati</taxon>
        <taxon>Pseudomonadota</taxon>
        <taxon>Alphaproteobacteria</taxon>
        <taxon>Holosporales</taxon>
        <taxon>Candidatus Paracaedibacteraceae</taxon>
        <taxon>Candidatus Bodocaedibacter</taxon>
    </lineage>
</organism>
<dbReference type="EMBL" id="CP054719">
    <property type="protein sequence ID" value="QOL19775.1"/>
    <property type="molecule type" value="Genomic_DNA"/>
</dbReference>